<sequence length="93" mass="10938">EFSSTNPVRVFVDNSNLWTEGKYTVGNLERLAHHSLSPDDSLWTHIWNQGFDVNIFDRDREQQTIISNDPGVFVWIARDRDYEPLIKQALKYN</sequence>
<evidence type="ECO:0000313" key="1">
    <source>
        <dbReference type="EMBL" id="CAG8734201.1"/>
    </source>
</evidence>
<feature type="non-terminal residue" evidence="1">
    <location>
        <position position="1"/>
    </location>
</feature>
<proteinExistence type="predicted"/>
<reference evidence="1" key="1">
    <citation type="submission" date="2021-06" db="EMBL/GenBank/DDBJ databases">
        <authorList>
            <person name="Kallberg Y."/>
            <person name="Tangrot J."/>
            <person name="Rosling A."/>
        </authorList>
    </citation>
    <scope>NUCLEOTIDE SEQUENCE</scope>
    <source>
        <strain evidence="1">MA461A</strain>
    </source>
</reference>
<dbReference type="EMBL" id="CAJVQC010026771">
    <property type="protein sequence ID" value="CAG8734201.1"/>
    <property type="molecule type" value="Genomic_DNA"/>
</dbReference>
<name>A0ACA9Q2X4_9GLOM</name>
<comment type="caution">
    <text evidence="1">The sequence shown here is derived from an EMBL/GenBank/DDBJ whole genome shotgun (WGS) entry which is preliminary data.</text>
</comment>
<organism evidence="1 2">
    <name type="scientific">Racocetra persica</name>
    <dbReference type="NCBI Taxonomy" id="160502"/>
    <lineage>
        <taxon>Eukaryota</taxon>
        <taxon>Fungi</taxon>
        <taxon>Fungi incertae sedis</taxon>
        <taxon>Mucoromycota</taxon>
        <taxon>Glomeromycotina</taxon>
        <taxon>Glomeromycetes</taxon>
        <taxon>Diversisporales</taxon>
        <taxon>Gigasporaceae</taxon>
        <taxon>Racocetra</taxon>
    </lineage>
</organism>
<protein>
    <submittedName>
        <fullName evidence="1">34126_t:CDS:1</fullName>
    </submittedName>
</protein>
<gene>
    <name evidence="1" type="ORF">RPERSI_LOCUS12478</name>
</gene>
<evidence type="ECO:0000313" key="2">
    <source>
        <dbReference type="Proteomes" id="UP000789920"/>
    </source>
</evidence>
<accession>A0ACA9Q2X4</accession>
<dbReference type="Proteomes" id="UP000789920">
    <property type="component" value="Unassembled WGS sequence"/>
</dbReference>
<keyword evidence="2" id="KW-1185">Reference proteome</keyword>